<dbReference type="InterPro" id="IPR007021">
    <property type="entry name" value="DUF659"/>
</dbReference>
<dbReference type="EMBL" id="HG739238">
    <property type="protein sequence ID" value="CDP17321.1"/>
    <property type="molecule type" value="Genomic_DNA"/>
</dbReference>
<evidence type="ECO:0000313" key="5">
    <source>
        <dbReference type="Proteomes" id="UP000295252"/>
    </source>
</evidence>
<protein>
    <recommendedName>
        <fullName evidence="6">HAT C-terminal dimerisation domain-containing protein</fullName>
    </recommendedName>
</protein>
<proteinExistence type="predicted"/>
<evidence type="ECO:0000259" key="2">
    <source>
        <dbReference type="Pfam" id="PF04937"/>
    </source>
</evidence>
<dbReference type="InterPro" id="IPR008906">
    <property type="entry name" value="HATC_C_dom"/>
</dbReference>
<dbReference type="Proteomes" id="UP000295252">
    <property type="component" value="Chromosome XI"/>
</dbReference>
<sequence length="372" mass="43358">MRDGWNTRTKHPIINFMVYCDRHMIYHSSVDCTNVKKIAEYIFKLMDEVVEASVKSWKKIWEVNDNRWYNQLHYDLHVTAYFLNPILQYSRTCEFNLDKVRKGLKKVIAKLEPNLDAQVDSINESVSKIFTRFQLNSYLYKHLNHANENAPNLRNIAVKILSQTCTSSGCKRNWSTWSLIHTKLRNRLAVKKLHKLVFVHYNMRLKVKILMHQGDTDDFYNPIDLNHIFHQDDILDDWIRENEQPTLPEDNLDWLDKGIHQTELESSEYQEHDNDGLVDTLKQKSKTKQTSKHTISSSSNKSDNGNDDDDNDDNGDGGNNSFKHGGGYNQDSQQTGGMSWAQGQDNYYATQDTDHGYRPGIEAQHQFLNNLT</sequence>
<dbReference type="PhylomeDB" id="A0A068V9J6"/>
<keyword evidence="5" id="KW-1185">Reference proteome</keyword>
<gene>
    <name evidence="4" type="ORF">GSCOC_T00004076001</name>
</gene>
<name>A0A068V9J6_COFCA</name>
<feature type="region of interest" description="Disordered" evidence="1">
    <location>
        <begin position="281"/>
        <end position="358"/>
    </location>
</feature>
<evidence type="ECO:0000259" key="3">
    <source>
        <dbReference type="Pfam" id="PF05699"/>
    </source>
</evidence>
<feature type="domain" description="HAT C-terminal dimerisation" evidence="3">
    <location>
        <begin position="145"/>
        <end position="203"/>
    </location>
</feature>
<dbReference type="STRING" id="49390.A0A068V9J6"/>
<dbReference type="PANTHER" id="PTHR32166:SF123">
    <property type="entry name" value="BED-TYPE DOMAIN-CONTAINING PROTEIN"/>
    <property type="match status" value="1"/>
</dbReference>
<accession>A0A068V9J6</accession>
<evidence type="ECO:0000313" key="4">
    <source>
        <dbReference type="EMBL" id="CDP17321.1"/>
    </source>
</evidence>
<feature type="compositionally biased region" description="Acidic residues" evidence="1">
    <location>
        <begin position="305"/>
        <end position="315"/>
    </location>
</feature>
<dbReference type="PANTHER" id="PTHR32166">
    <property type="entry name" value="OSJNBA0013A04.12 PROTEIN"/>
    <property type="match status" value="1"/>
</dbReference>
<dbReference type="GO" id="GO:0046983">
    <property type="term" value="F:protein dimerization activity"/>
    <property type="evidence" value="ECO:0007669"/>
    <property type="project" value="InterPro"/>
</dbReference>
<dbReference type="InterPro" id="IPR012337">
    <property type="entry name" value="RNaseH-like_sf"/>
</dbReference>
<reference evidence="5" key="1">
    <citation type="journal article" date="2014" name="Science">
        <title>The coffee genome provides insight into the convergent evolution of caffeine biosynthesis.</title>
        <authorList>
            <person name="Denoeud F."/>
            <person name="Carretero-Paulet L."/>
            <person name="Dereeper A."/>
            <person name="Droc G."/>
            <person name="Guyot R."/>
            <person name="Pietrella M."/>
            <person name="Zheng C."/>
            <person name="Alberti A."/>
            <person name="Anthony F."/>
            <person name="Aprea G."/>
            <person name="Aury J.M."/>
            <person name="Bento P."/>
            <person name="Bernard M."/>
            <person name="Bocs S."/>
            <person name="Campa C."/>
            <person name="Cenci A."/>
            <person name="Combes M.C."/>
            <person name="Crouzillat D."/>
            <person name="Da Silva C."/>
            <person name="Daddiego L."/>
            <person name="De Bellis F."/>
            <person name="Dussert S."/>
            <person name="Garsmeur O."/>
            <person name="Gayraud T."/>
            <person name="Guignon V."/>
            <person name="Jahn K."/>
            <person name="Jamilloux V."/>
            <person name="Joet T."/>
            <person name="Labadie K."/>
            <person name="Lan T."/>
            <person name="Leclercq J."/>
            <person name="Lepelley M."/>
            <person name="Leroy T."/>
            <person name="Li L.T."/>
            <person name="Librado P."/>
            <person name="Lopez L."/>
            <person name="Munoz A."/>
            <person name="Noel B."/>
            <person name="Pallavicini A."/>
            <person name="Perrotta G."/>
            <person name="Poncet V."/>
            <person name="Pot D."/>
            <person name="Priyono X."/>
            <person name="Rigoreau M."/>
            <person name="Rouard M."/>
            <person name="Rozas J."/>
            <person name="Tranchant-Dubreuil C."/>
            <person name="VanBuren R."/>
            <person name="Zhang Q."/>
            <person name="Andrade A.C."/>
            <person name="Argout X."/>
            <person name="Bertrand B."/>
            <person name="de Kochko A."/>
            <person name="Graziosi G."/>
            <person name="Henry R.J."/>
            <person name="Jayarama X."/>
            <person name="Ming R."/>
            <person name="Nagai C."/>
            <person name="Rounsley S."/>
            <person name="Sankoff D."/>
            <person name="Giuliano G."/>
            <person name="Albert V.A."/>
            <person name="Wincker P."/>
            <person name="Lashermes P."/>
        </authorList>
    </citation>
    <scope>NUCLEOTIDE SEQUENCE [LARGE SCALE GENOMIC DNA]</scope>
    <source>
        <strain evidence="5">cv. DH200-94</strain>
    </source>
</reference>
<dbReference type="OMA" id="AEATWAS"/>
<dbReference type="Pfam" id="PF05699">
    <property type="entry name" value="Dimer_Tnp_hAT"/>
    <property type="match status" value="1"/>
</dbReference>
<evidence type="ECO:0008006" key="6">
    <source>
        <dbReference type="Google" id="ProtNLM"/>
    </source>
</evidence>
<feature type="domain" description="DUF659" evidence="2">
    <location>
        <begin position="1"/>
        <end position="52"/>
    </location>
</feature>
<dbReference type="Gramene" id="CDP17321">
    <property type="protein sequence ID" value="CDP17321"/>
    <property type="gene ID" value="GSCOC_T00004076001"/>
</dbReference>
<dbReference type="InParanoid" id="A0A068V9J6"/>
<dbReference type="Pfam" id="PF04937">
    <property type="entry name" value="DUF659"/>
    <property type="match status" value="1"/>
</dbReference>
<evidence type="ECO:0000256" key="1">
    <source>
        <dbReference type="SAM" id="MobiDB-lite"/>
    </source>
</evidence>
<dbReference type="OrthoDB" id="2012664at2759"/>
<feature type="compositionally biased region" description="Polar residues" evidence="1">
    <location>
        <begin position="329"/>
        <end position="351"/>
    </location>
</feature>
<dbReference type="SUPFAM" id="SSF53098">
    <property type="entry name" value="Ribonuclease H-like"/>
    <property type="match status" value="1"/>
</dbReference>
<organism evidence="4 5">
    <name type="scientific">Coffea canephora</name>
    <name type="common">Robusta coffee</name>
    <dbReference type="NCBI Taxonomy" id="49390"/>
    <lineage>
        <taxon>Eukaryota</taxon>
        <taxon>Viridiplantae</taxon>
        <taxon>Streptophyta</taxon>
        <taxon>Embryophyta</taxon>
        <taxon>Tracheophyta</taxon>
        <taxon>Spermatophyta</taxon>
        <taxon>Magnoliopsida</taxon>
        <taxon>eudicotyledons</taxon>
        <taxon>Gunneridae</taxon>
        <taxon>Pentapetalae</taxon>
        <taxon>asterids</taxon>
        <taxon>lamiids</taxon>
        <taxon>Gentianales</taxon>
        <taxon>Rubiaceae</taxon>
        <taxon>Ixoroideae</taxon>
        <taxon>Gardenieae complex</taxon>
        <taxon>Bertiereae - Coffeeae clade</taxon>
        <taxon>Coffeeae</taxon>
        <taxon>Coffea</taxon>
    </lineage>
</organism>
<dbReference type="AlphaFoldDB" id="A0A068V9J6"/>